<feature type="region of interest" description="Disordered" evidence="1">
    <location>
        <begin position="149"/>
        <end position="173"/>
    </location>
</feature>
<comment type="caution">
    <text evidence="2">The sequence shown here is derived from an EMBL/GenBank/DDBJ whole genome shotgun (WGS) entry which is preliminary data.</text>
</comment>
<evidence type="ECO:0000313" key="2">
    <source>
        <dbReference type="EMBL" id="KAL2651434.1"/>
    </source>
</evidence>
<dbReference type="AlphaFoldDB" id="A0ABD1ZIZ9"/>
<gene>
    <name evidence="2" type="ORF">R1flu_019562</name>
</gene>
<name>A0ABD1ZIZ9_9MARC</name>
<dbReference type="Proteomes" id="UP001605036">
    <property type="component" value="Unassembled WGS sequence"/>
</dbReference>
<protein>
    <submittedName>
        <fullName evidence="2">Uncharacterized protein</fullName>
    </submittedName>
</protein>
<organism evidence="2 3">
    <name type="scientific">Riccia fluitans</name>
    <dbReference type="NCBI Taxonomy" id="41844"/>
    <lineage>
        <taxon>Eukaryota</taxon>
        <taxon>Viridiplantae</taxon>
        <taxon>Streptophyta</taxon>
        <taxon>Embryophyta</taxon>
        <taxon>Marchantiophyta</taxon>
        <taxon>Marchantiopsida</taxon>
        <taxon>Marchantiidae</taxon>
        <taxon>Marchantiales</taxon>
        <taxon>Ricciaceae</taxon>
        <taxon>Riccia</taxon>
    </lineage>
</organism>
<evidence type="ECO:0000313" key="3">
    <source>
        <dbReference type="Proteomes" id="UP001605036"/>
    </source>
</evidence>
<dbReference type="EMBL" id="JBHFFA010000001">
    <property type="protein sequence ID" value="KAL2651434.1"/>
    <property type="molecule type" value="Genomic_DNA"/>
</dbReference>
<evidence type="ECO:0000256" key="1">
    <source>
        <dbReference type="SAM" id="MobiDB-lite"/>
    </source>
</evidence>
<keyword evidence="3" id="KW-1185">Reference proteome</keyword>
<accession>A0ABD1ZIZ9</accession>
<feature type="compositionally biased region" description="Basic residues" evidence="1">
    <location>
        <begin position="149"/>
        <end position="163"/>
    </location>
</feature>
<proteinExistence type="predicted"/>
<sequence>MLGDWGFLKPPRYVLLVYGLRVTAVCTRAEKERCLGVVSSGCLENERGLNCKSHPQRKLHPFRASYQQAIQKEETCLKLVYSTRKNEAVESLTLNFSSSMMIFQSSLPYSVLCAIRRRMHRQIRFLVAGIRDKHPKRICQMKERDKIMHREHRHRGIKNSRTRRPVDGGACPKPWVDLDSDSFVE</sequence>
<reference evidence="2 3" key="1">
    <citation type="submission" date="2024-09" db="EMBL/GenBank/DDBJ databases">
        <title>Chromosome-scale assembly of Riccia fluitans.</title>
        <authorList>
            <person name="Paukszto L."/>
            <person name="Sawicki J."/>
            <person name="Karawczyk K."/>
            <person name="Piernik-Szablinska J."/>
            <person name="Szczecinska M."/>
            <person name="Mazdziarz M."/>
        </authorList>
    </citation>
    <scope>NUCLEOTIDE SEQUENCE [LARGE SCALE GENOMIC DNA]</scope>
    <source>
        <strain evidence="2">Rf_01</strain>
        <tissue evidence="2">Aerial parts of the thallus</tissue>
    </source>
</reference>